<dbReference type="EMBL" id="JBHSMS010000079">
    <property type="protein sequence ID" value="MFC5513855.1"/>
    <property type="molecule type" value="Genomic_DNA"/>
</dbReference>
<dbReference type="RefSeq" id="WP_379726826.1">
    <property type="nucleotide sequence ID" value="NZ_JBHSMS010000079.1"/>
</dbReference>
<proteinExistence type="predicted"/>
<evidence type="ECO:0000313" key="3">
    <source>
        <dbReference type="Proteomes" id="UP001596031"/>
    </source>
</evidence>
<protein>
    <submittedName>
        <fullName evidence="2">Sugar-transfer associated ATP-grasp domain-containing protein</fullName>
    </submittedName>
</protein>
<dbReference type="Proteomes" id="UP001596031">
    <property type="component" value="Unassembled WGS sequence"/>
</dbReference>
<feature type="domain" description="Alpha-L-glutamate ligase-related protein ATP-grasp" evidence="1">
    <location>
        <begin position="63"/>
        <end position="334"/>
    </location>
</feature>
<dbReference type="SUPFAM" id="SSF56059">
    <property type="entry name" value="Glutathione synthetase ATP-binding domain-like"/>
    <property type="match status" value="1"/>
</dbReference>
<reference evidence="3" key="1">
    <citation type="journal article" date="2019" name="Int. J. Syst. Evol. Microbiol.">
        <title>The Global Catalogue of Microorganisms (GCM) 10K type strain sequencing project: providing services to taxonomists for standard genome sequencing and annotation.</title>
        <authorList>
            <consortium name="The Broad Institute Genomics Platform"/>
            <consortium name="The Broad Institute Genome Sequencing Center for Infectious Disease"/>
            <person name="Wu L."/>
            <person name="Ma J."/>
        </authorList>
    </citation>
    <scope>NUCLEOTIDE SEQUENCE [LARGE SCALE GENOMIC DNA]</scope>
    <source>
        <strain evidence="3">CCUG 38813</strain>
    </source>
</reference>
<accession>A0ABW0PMZ6</accession>
<gene>
    <name evidence="2" type="ORF">ACFPOU_22385</name>
</gene>
<dbReference type="InterPro" id="IPR039523">
    <property type="entry name" value="RimK-rel_E_lig_ATP-grasp"/>
</dbReference>
<evidence type="ECO:0000259" key="1">
    <source>
        <dbReference type="Pfam" id="PF14397"/>
    </source>
</evidence>
<evidence type="ECO:0000313" key="2">
    <source>
        <dbReference type="EMBL" id="MFC5513855.1"/>
    </source>
</evidence>
<name>A0ABW0PMZ6_9BURK</name>
<comment type="caution">
    <text evidence="2">The sequence shown here is derived from an EMBL/GenBank/DDBJ whole genome shotgun (WGS) entry which is preliminary data.</text>
</comment>
<dbReference type="Gene3D" id="3.30.470.20">
    <property type="entry name" value="ATP-grasp fold, B domain"/>
    <property type="match status" value="1"/>
</dbReference>
<organism evidence="2 3">
    <name type="scientific">Massilia jejuensis</name>
    <dbReference type="NCBI Taxonomy" id="648894"/>
    <lineage>
        <taxon>Bacteria</taxon>
        <taxon>Pseudomonadati</taxon>
        <taxon>Pseudomonadota</taxon>
        <taxon>Betaproteobacteria</taxon>
        <taxon>Burkholderiales</taxon>
        <taxon>Oxalobacteraceae</taxon>
        <taxon>Telluria group</taxon>
        <taxon>Massilia</taxon>
    </lineage>
</organism>
<sequence length="365" mass="39947">MARPRGGDTQDYTNMKRNYEMAQLRRPPNRLTAAEYDLYKLADLSWEEKSRFLGANAMTAVSSNNDPQSQALAKDKLITYGILRLHGFPFPDIKAVIHPARGFPGAVSLRTVTEVAAYLETRAVFPLFMKPIAGNAGAGSVWVDAYADGLLRLRNGTTLPVDAYIERWLCREGILLQAVARPHPEIARRCGPRLATARVVVLMTENGPIVHRAVLRIPAGANMIDNFRHGASGNLLGAVEIGSGVVSKAIGLNLASNRLEPVAAHPDTGQQIVGCVLPEWEKAKQMCIRAAPLFPGIRYQSWDIAFTEEGPQTIEVNSGGDVDVLQLASGQGIADATWWKLLREPAPRTILHRWFARSGPWSRGG</sequence>
<keyword evidence="3" id="KW-1185">Reference proteome</keyword>
<dbReference type="Pfam" id="PF14397">
    <property type="entry name" value="ATPgrasp_ST"/>
    <property type="match status" value="1"/>
</dbReference>